<keyword evidence="1" id="KW-0472">Membrane</keyword>
<gene>
    <name evidence="2" type="ORF">FHS90_002164</name>
</gene>
<evidence type="ECO:0008006" key="4">
    <source>
        <dbReference type="Google" id="ProtNLM"/>
    </source>
</evidence>
<protein>
    <recommendedName>
        <fullName evidence="4">Histidine kinase N-terminal 7TM region domain-containing protein</fullName>
    </recommendedName>
</protein>
<proteinExistence type="predicted"/>
<reference evidence="2 3" key="1">
    <citation type="submission" date="2020-08" db="EMBL/GenBank/DDBJ databases">
        <title>Genomic Encyclopedia of Type Strains, Phase IV (KMG-IV): sequencing the most valuable type-strain genomes for metagenomic binning, comparative biology and taxonomic classification.</title>
        <authorList>
            <person name="Goeker M."/>
        </authorList>
    </citation>
    <scope>NUCLEOTIDE SEQUENCE [LARGE SCALE GENOMIC DNA]</scope>
    <source>
        <strain evidence="2 3">DSM 29854</strain>
    </source>
</reference>
<feature type="transmembrane region" description="Helical" evidence="1">
    <location>
        <begin position="31"/>
        <end position="51"/>
    </location>
</feature>
<keyword evidence="1" id="KW-0812">Transmembrane</keyword>
<name>A0A839GUJ4_9BACT</name>
<feature type="transmembrane region" description="Helical" evidence="1">
    <location>
        <begin position="149"/>
        <end position="173"/>
    </location>
</feature>
<organism evidence="2 3">
    <name type="scientific">Rufibacter quisquiliarum</name>
    <dbReference type="NCBI Taxonomy" id="1549639"/>
    <lineage>
        <taxon>Bacteria</taxon>
        <taxon>Pseudomonadati</taxon>
        <taxon>Bacteroidota</taxon>
        <taxon>Cytophagia</taxon>
        <taxon>Cytophagales</taxon>
        <taxon>Hymenobacteraceae</taxon>
        <taxon>Rufibacter</taxon>
    </lineage>
</organism>
<sequence>MWSVYIYFAFLALSVVVWGLRFKHLDTPQKILGLCLAITLLVEAYAAHLMFQKINNSFLYHLLIPLQYLFLSGVFYVALSGKRIRRAILLTLPVYVVAVLIFFLTVQTILEYNSYARVLKNVLVVAWVLFYYREVFIGVKVSSLEREPMFWISTGLLFYSLGNVFVDGLMYYLIHQSYSWARPIYLINVFLGILLNLTFLISFLVKREPPKVATPLKPYPRPL</sequence>
<keyword evidence="1" id="KW-1133">Transmembrane helix</keyword>
<comment type="caution">
    <text evidence="2">The sequence shown here is derived from an EMBL/GenBank/DDBJ whole genome shotgun (WGS) entry which is preliminary data.</text>
</comment>
<feature type="transmembrane region" description="Helical" evidence="1">
    <location>
        <begin position="86"/>
        <end position="106"/>
    </location>
</feature>
<accession>A0A839GUJ4</accession>
<dbReference type="RefSeq" id="WP_182512985.1">
    <property type="nucleotide sequence ID" value="NZ_JACJIQ010000007.1"/>
</dbReference>
<evidence type="ECO:0000313" key="3">
    <source>
        <dbReference type="Proteomes" id="UP000563094"/>
    </source>
</evidence>
<dbReference type="AlphaFoldDB" id="A0A839GUJ4"/>
<feature type="transmembrane region" description="Helical" evidence="1">
    <location>
        <begin position="57"/>
        <end position="79"/>
    </location>
</feature>
<feature type="transmembrane region" description="Helical" evidence="1">
    <location>
        <begin position="118"/>
        <end position="137"/>
    </location>
</feature>
<keyword evidence="3" id="KW-1185">Reference proteome</keyword>
<dbReference type="EMBL" id="JACJIQ010000007">
    <property type="protein sequence ID" value="MBA9077451.1"/>
    <property type="molecule type" value="Genomic_DNA"/>
</dbReference>
<evidence type="ECO:0000256" key="1">
    <source>
        <dbReference type="SAM" id="Phobius"/>
    </source>
</evidence>
<evidence type="ECO:0000313" key="2">
    <source>
        <dbReference type="EMBL" id="MBA9077451.1"/>
    </source>
</evidence>
<feature type="transmembrane region" description="Helical" evidence="1">
    <location>
        <begin position="185"/>
        <end position="205"/>
    </location>
</feature>
<dbReference type="Proteomes" id="UP000563094">
    <property type="component" value="Unassembled WGS sequence"/>
</dbReference>
<feature type="transmembrane region" description="Helical" evidence="1">
    <location>
        <begin position="6"/>
        <end position="22"/>
    </location>
</feature>